<feature type="non-terminal residue" evidence="1">
    <location>
        <position position="1"/>
    </location>
</feature>
<evidence type="ECO:0000313" key="1">
    <source>
        <dbReference type="EMBL" id="KAF1952744.1"/>
    </source>
</evidence>
<name>A0A6A5TKN4_9PLEO</name>
<sequence length="54" mass="6482">DAIEHYNRNDYNIDILNKLYRTFSIVIPHRKYDLLTSELSGEKHKAYLRSSKEI</sequence>
<dbReference type="AlphaFoldDB" id="A0A6A5TKN4"/>
<evidence type="ECO:0000313" key="2">
    <source>
        <dbReference type="Proteomes" id="UP000800035"/>
    </source>
</evidence>
<protein>
    <submittedName>
        <fullName evidence="1">Uncharacterized protein</fullName>
    </submittedName>
</protein>
<dbReference type="Proteomes" id="UP000800035">
    <property type="component" value="Unassembled WGS sequence"/>
</dbReference>
<accession>A0A6A5TKN4</accession>
<reference evidence="1" key="1">
    <citation type="journal article" date="2020" name="Stud. Mycol.">
        <title>101 Dothideomycetes genomes: a test case for predicting lifestyles and emergence of pathogens.</title>
        <authorList>
            <person name="Haridas S."/>
            <person name="Albert R."/>
            <person name="Binder M."/>
            <person name="Bloem J."/>
            <person name="Labutti K."/>
            <person name="Salamov A."/>
            <person name="Andreopoulos B."/>
            <person name="Baker S."/>
            <person name="Barry K."/>
            <person name="Bills G."/>
            <person name="Bluhm B."/>
            <person name="Cannon C."/>
            <person name="Castanera R."/>
            <person name="Culley D."/>
            <person name="Daum C."/>
            <person name="Ezra D."/>
            <person name="Gonzalez J."/>
            <person name="Henrissat B."/>
            <person name="Kuo A."/>
            <person name="Liang C."/>
            <person name="Lipzen A."/>
            <person name="Lutzoni F."/>
            <person name="Magnuson J."/>
            <person name="Mondo S."/>
            <person name="Nolan M."/>
            <person name="Ohm R."/>
            <person name="Pangilinan J."/>
            <person name="Park H.-J."/>
            <person name="Ramirez L."/>
            <person name="Alfaro M."/>
            <person name="Sun H."/>
            <person name="Tritt A."/>
            <person name="Yoshinaga Y."/>
            <person name="Zwiers L.-H."/>
            <person name="Turgeon B."/>
            <person name="Goodwin S."/>
            <person name="Spatafora J."/>
            <person name="Crous P."/>
            <person name="Grigoriev I."/>
        </authorList>
    </citation>
    <scope>NUCLEOTIDE SEQUENCE</scope>
    <source>
        <strain evidence="1">CBS 675.92</strain>
    </source>
</reference>
<gene>
    <name evidence="1" type="ORF">CC80DRAFT_421673</name>
</gene>
<dbReference type="OrthoDB" id="2014201at2759"/>
<keyword evidence="2" id="KW-1185">Reference proteome</keyword>
<dbReference type="EMBL" id="ML977008">
    <property type="protein sequence ID" value="KAF1952744.1"/>
    <property type="molecule type" value="Genomic_DNA"/>
</dbReference>
<organism evidence="1 2">
    <name type="scientific">Byssothecium circinans</name>
    <dbReference type="NCBI Taxonomy" id="147558"/>
    <lineage>
        <taxon>Eukaryota</taxon>
        <taxon>Fungi</taxon>
        <taxon>Dikarya</taxon>
        <taxon>Ascomycota</taxon>
        <taxon>Pezizomycotina</taxon>
        <taxon>Dothideomycetes</taxon>
        <taxon>Pleosporomycetidae</taxon>
        <taxon>Pleosporales</taxon>
        <taxon>Massarineae</taxon>
        <taxon>Massarinaceae</taxon>
        <taxon>Byssothecium</taxon>
    </lineage>
</organism>
<proteinExistence type="predicted"/>